<accession>A0AA45C7S3</accession>
<name>A0AA45C7S3_9BACT</name>
<sequence length="403" mass="49051">MKKLIILFFVMISFFAYSHDLIYNNIDIKTLFIDLENIYGVEFIFLDDIDENFTFKSSTDSVETLMDILFYSKGIKYEKYSDSVYVIMKIKGHYPIKNEFVQKIELINTDTNLLNPFLEMYRNNIYFINNSKYIIFKNNGDLEDKIKDFFNNISYDNSRYFIIKNKYLLNFKDIDEKYIKDINFFYKYNYKFSELYDIEYDFFDNIDEYDEKNIKKENFYINTDKDFFYVYGIFERKKFINKNNLNYDFDYGISFERNINFYGDVYNDKNYINFIWGIDKNFFVSGGAFVDRNFGYGLFYKWDEMSLFGVEGRFLFDFDHFNSNFIIKAGSDVNDFKFKDIIFGFEGYLLYTLNDIFSVGTRFENDFQKEFFIDPIFMMKDKKIKIEMTFNKFSKIIIKFELI</sequence>
<evidence type="ECO:0000313" key="2">
    <source>
        <dbReference type="Proteomes" id="UP000245921"/>
    </source>
</evidence>
<organism evidence="1 2">
    <name type="scientific">Oceanotoga teriensis</name>
    <dbReference type="NCBI Taxonomy" id="515440"/>
    <lineage>
        <taxon>Bacteria</taxon>
        <taxon>Thermotogati</taxon>
        <taxon>Thermotogota</taxon>
        <taxon>Thermotogae</taxon>
        <taxon>Petrotogales</taxon>
        <taxon>Petrotogaceae</taxon>
        <taxon>Oceanotoga</taxon>
    </lineage>
</organism>
<dbReference type="Proteomes" id="UP000245921">
    <property type="component" value="Unassembled WGS sequence"/>
</dbReference>
<dbReference type="EMBL" id="QGGI01000005">
    <property type="protein sequence ID" value="PWJ95466.1"/>
    <property type="molecule type" value="Genomic_DNA"/>
</dbReference>
<reference evidence="1 2" key="1">
    <citation type="submission" date="2018-05" db="EMBL/GenBank/DDBJ databases">
        <title>Genomic Encyclopedia of Type Strains, Phase IV (KMG-IV): sequencing the most valuable type-strain genomes for metagenomic binning, comparative biology and taxonomic classification.</title>
        <authorList>
            <person name="Goeker M."/>
        </authorList>
    </citation>
    <scope>NUCLEOTIDE SEQUENCE [LARGE SCALE GENOMIC DNA]</scope>
    <source>
        <strain evidence="1 2">DSM 24906</strain>
    </source>
</reference>
<proteinExistence type="predicted"/>
<gene>
    <name evidence="1" type="ORF">C7380_10596</name>
</gene>
<dbReference type="AlphaFoldDB" id="A0AA45C7S3"/>
<comment type="caution">
    <text evidence="1">The sequence shown here is derived from an EMBL/GenBank/DDBJ whole genome shotgun (WGS) entry which is preliminary data.</text>
</comment>
<evidence type="ECO:0000313" key="1">
    <source>
        <dbReference type="EMBL" id="PWJ95466.1"/>
    </source>
</evidence>
<dbReference type="Gene3D" id="3.55.50.30">
    <property type="match status" value="1"/>
</dbReference>
<dbReference type="RefSeq" id="WP_109604376.1">
    <property type="nucleotide sequence ID" value="NZ_QGGI01000005.1"/>
</dbReference>
<keyword evidence="2" id="KW-1185">Reference proteome</keyword>
<protein>
    <submittedName>
        <fullName evidence="1">Uncharacterized protein</fullName>
    </submittedName>
</protein>